<sequence>MNTKIVSPLGIVALVLGFVVSFQSGQLLLL</sequence>
<protein>
    <submittedName>
        <fullName evidence="1">Uncharacterized protein</fullName>
    </submittedName>
</protein>
<gene>
    <name evidence="1" type="ORF">C811_02025</name>
</gene>
<organism evidence="1 2">
    <name type="scientific">Adlercreutzia caecimuris B7</name>
    <dbReference type="NCBI Taxonomy" id="1235794"/>
    <lineage>
        <taxon>Bacteria</taxon>
        <taxon>Bacillati</taxon>
        <taxon>Actinomycetota</taxon>
        <taxon>Coriobacteriia</taxon>
        <taxon>Eggerthellales</taxon>
        <taxon>Eggerthellaceae</taxon>
        <taxon>Adlercreutzia</taxon>
    </lineage>
</organism>
<keyword evidence="2" id="KW-1185">Reference proteome</keyword>
<dbReference type="Proteomes" id="UP000014204">
    <property type="component" value="Unassembled WGS sequence"/>
</dbReference>
<name>R9L3R7_9ACTN</name>
<evidence type="ECO:0000313" key="1">
    <source>
        <dbReference type="EMBL" id="EOS50392.1"/>
    </source>
</evidence>
<reference evidence="1 2" key="1">
    <citation type="submission" date="2013-04" db="EMBL/GenBank/DDBJ databases">
        <title>The Genome Sequence of Enterorhabdus caecimuris B7.</title>
        <authorList>
            <consortium name="The Broad Institute Genomics Platform"/>
            <consortium name="The Broad Institute Genome Sequencing Center for Infectious Disease"/>
            <person name="Earl A."/>
            <person name="Xavier R."/>
            <person name="Elson C."/>
            <person name="Duck W."/>
            <person name="Walker B."/>
            <person name="Young S."/>
            <person name="Zeng Q."/>
            <person name="Gargeya S."/>
            <person name="Fitzgerald M."/>
            <person name="Haas B."/>
            <person name="Abouelleil A."/>
            <person name="Allen A.W."/>
            <person name="Alvarado L."/>
            <person name="Arachchi H.M."/>
            <person name="Berlin A.M."/>
            <person name="Chapman S.B."/>
            <person name="Gainer-Dewar J."/>
            <person name="Goldberg J."/>
            <person name="Griggs A."/>
            <person name="Gujja S."/>
            <person name="Hansen M."/>
            <person name="Howarth C."/>
            <person name="Imamovic A."/>
            <person name="Ireland A."/>
            <person name="Larimer J."/>
            <person name="McCowan C."/>
            <person name="Murphy C."/>
            <person name="Pearson M."/>
            <person name="Poon T.W."/>
            <person name="Priest M."/>
            <person name="Roberts A."/>
            <person name="Saif S."/>
            <person name="Shea T."/>
            <person name="Sisk P."/>
            <person name="Sykes S."/>
            <person name="Wortman J."/>
            <person name="Nusbaum C."/>
            <person name="Birren B."/>
        </authorList>
    </citation>
    <scope>NUCLEOTIDE SEQUENCE [LARGE SCALE GENOMIC DNA]</scope>
    <source>
        <strain evidence="1 2">B7</strain>
    </source>
</reference>
<proteinExistence type="predicted"/>
<comment type="caution">
    <text evidence="1">The sequence shown here is derived from an EMBL/GenBank/DDBJ whole genome shotgun (WGS) entry which is preliminary data.</text>
</comment>
<dbReference type="STRING" id="1235794.C811_02025"/>
<dbReference type="AlphaFoldDB" id="R9L3R7"/>
<dbReference type="HOGENOM" id="CLU_3403312_0_0_11"/>
<evidence type="ECO:0000313" key="2">
    <source>
        <dbReference type="Proteomes" id="UP000014204"/>
    </source>
</evidence>
<accession>R9L3R7</accession>
<dbReference type="EMBL" id="ASSY01000009">
    <property type="protein sequence ID" value="EOS50392.1"/>
    <property type="molecule type" value="Genomic_DNA"/>
</dbReference>